<evidence type="ECO:0000256" key="3">
    <source>
        <dbReference type="ARBA" id="ARBA00022598"/>
    </source>
</evidence>
<evidence type="ECO:0000256" key="4">
    <source>
        <dbReference type="ARBA" id="ARBA00022741"/>
    </source>
</evidence>
<dbReference type="InterPro" id="IPR000559">
    <property type="entry name" value="Formate_THF_ligase"/>
</dbReference>
<proteinExistence type="inferred from homology"/>
<keyword evidence="2 6" id="KW-0554">One-carbon metabolism</keyword>
<reference evidence="8" key="1">
    <citation type="submission" date="2016-02" db="EMBL/GenBank/DDBJ databases">
        <authorList>
            <person name="Holder M.E."/>
            <person name="Ajami N.J."/>
            <person name="Petrosino J.F."/>
        </authorList>
    </citation>
    <scope>NUCLEOTIDE SEQUENCE [LARGE SCALE GENOMIC DNA]</scope>
    <source>
        <strain evidence="8">CCUG 45958</strain>
    </source>
</reference>
<dbReference type="EC" id="6.3.4.3" evidence="6"/>
<dbReference type="NCBIfam" id="NF010032">
    <property type="entry name" value="PRK13507.1"/>
    <property type="match status" value="1"/>
</dbReference>
<dbReference type="RefSeq" id="WP_062251769.1">
    <property type="nucleotide sequence ID" value="NZ_CP014229.1"/>
</dbReference>
<dbReference type="SUPFAM" id="SSF52540">
    <property type="entry name" value="P-loop containing nucleoside triphosphate hydrolases"/>
    <property type="match status" value="1"/>
</dbReference>
<dbReference type="InterPro" id="IPR027417">
    <property type="entry name" value="P-loop_NTPase"/>
</dbReference>
<dbReference type="CDD" id="cd00477">
    <property type="entry name" value="FTHFS"/>
    <property type="match status" value="1"/>
</dbReference>
<dbReference type="STRING" id="44742.AXF13_04240"/>
<dbReference type="EMBL" id="CP014229">
    <property type="protein sequence ID" value="AMD89385.1"/>
    <property type="molecule type" value="Genomic_DNA"/>
</dbReference>
<dbReference type="KEGG" id="dfi:AXF13_04240"/>
<keyword evidence="5 6" id="KW-0067">ATP-binding</keyword>
<dbReference type="GO" id="GO:0005524">
    <property type="term" value="F:ATP binding"/>
    <property type="evidence" value="ECO:0007669"/>
    <property type="project" value="UniProtKB-UniRule"/>
</dbReference>
<dbReference type="Gene3D" id="3.10.410.10">
    <property type="entry name" value="Formyltetrahydrofolate synthetase, domain 3"/>
    <property type="match status" value="1"/>
</dbReference>
<keyword evidence="8" id="KW-1185">Reference proteome</keyword>
<dbReference type="UniPathway" id="UPA00193"/>
<dbReference type="Gene3D" id="3.30.1510.10">
    <property type="entry name" value="Domain 2, N(10)-formyltetrahydrofolate synthetase"/>
    <property type="match status" value="1"/>
</dbReference>
<protein>
    <recommendedName>
        <fullName evidence="6">Formate--tetrahydrofolate ligase</fullName>
        <ecNumber evidence="6">6.3.4.3</ecNumber>
    </recommendedName>
    <alternativeName>
        <fullName evidence="6">Formyltetrahydrofolate synthetase</fullName>
        <shortName evidence="6">FHS</shortName>
        <shortName evidence="6">FTHFS</shortName>
    </alternativeName>
</protein>
<dbReference type="GO" id="GO:0035999">
    <property type="term" value="P:tetrahydrofolate interconversion"/>
    <property type="evidence" value="ECO:0007669"/>
    <property type="project" value="UniProtKB-UniRule"/>
</dbReference>
<dbReference type="Pfam" id="PF01268">
    <property type="entry name" value="FTHFS"/>
    <property type="match status" value="1"/>
</dbReference>
<dbReference type="AlphaFoldDB" id="A0A0X8JIF5"/>
<dbReference type="PROSITE" id="PS00721">
    <property type="entry name" value="FTHFS_1"/>
    <property type="match status" value="1"/>
</dbReference>
<evidence type="ECO:0000256" key="2">
    <source>
        <dbReference type="ARBA" id="ARBA00022563"/>
    </source>
</evidence>
<dbReference type="HAMAP" id="MF_01543">
    <property type="entry name" value="FTHFS"/>
    <property type="match status" value="1"/>
</dbReference>
<dbReference type="GO" id="GO:0004329">
    <property type="term" value="F:formate-tetrahydrofolate ligase activity"/>
    <property type="evidence" value="ECO:0007669"/>
    <property type="project" value="UniProtKB-UniRule"/>
</dbReference>
<organism evidence="7 8">
    <name type="scientific">Desulfovibrio fairfieldensis</name>
    <dbReference type="NCBI Taxonomy" id="44742"/>
    <lineage>
        <taxon>Bacteria</taxon>
        <taxon>Pseudomonadati</taxon>
        <taxon>Thermodesulfobacteriota</taxon>
        <taxon>Desulfovibrionia</taxon>
        <taxon>Desulfovibrionales</taxon>
        <taxon>Desulfovibrionaceae</taxon>
        <taxon>Desulfovibrio</taxon>
    </lineage>
</organism>
<evidence type="ECO:0000256" key="6">
    <source>
        <dbReference type="HAMAP-Rule" id="MF_01543"/>
    </source>
</evidence>
<dbReference type="InterPro" id="IPR020628">
    <property type="entry name" value="Formate_THF_ligase_CS"/>
</dbReference>
<comment type="catalytic activity">
    <reaction evidence="6">
        <text>(6S)-5,6,7,8-tetrahydrofolate + formate + ATP = (6R)-10-formyltetrahydrofolate + ADP + phosphate</text>
        <dbReference type="Rhea" id="RHEA:20221"/>
        <dbReference type="ChEBI" id="CHEBI:15740"/>
        <dbReference type="ChEBI" id="CHEBI:30616"/>
        <dbReference type="ChEBI" id="CHEBI:43474"/>
        <dbReference type="ChEBI" id="CHEBI:57453"/>
        <dbReference type="ChEBI" id="CHEBI:195366"/>
        <dbReference type="ChEBI" id="CHEBI:456216"/>
        <dbReference type="EC" id="6.3.4.3"/>
    </reaction>
</comment>
<dbReference type="Proteomes" id="UP000069241">
    <property type="component" value="Chromosome"/>
</dbReference>
<accession>A0A0X8JIF5</accession>
<feature type="binding site" evidence="6">
    <location>
        <begin position="74"/>
        <end position="81"/>
    </location>
    <ligand>
        <name>ATP</name>
        <dbReference type="ChEBI" id="CHEBI:30616"/>
    </ligand>
</feature>
<evidence type="ECO:0000313" key="8">
    <source>
        <dbReference type="Proteomes" id="UP000069241"/>
    </source>
</evidence>
<comment type="similarity">
    <text evidence="6">Belongs to the formate--tetrahydrofolate ligase family.</text>
</comment>
<name>A0A0X8JIF5_9BACT</name>
<gene>
    <name evidence="6" type="primary">fhs</name>
    <name evidence="7" type="ORF">AXF13_04240</name>
</gene>
<evidence type="ECO:0000313" key="7">
    <source>
        <dbReference type="EMBL" id="AMD89385.1"/>
    </source>
</evidence>
<keyword evidence="4 6" id="KW-0547">Nucleotide-binding</keyword>
<dbReference type="Gene3D" id="3.40.50.300">
    <property type="entry name" value="P-loop containing nucleotide triphosphate hydrolases"/>
    <property type="match status" value="1"/>
</dbReference>
<evidence type="ECO:0000256" key="1">
    <source>
        <dbReference type="ARBA" id="ARBA00004777"/>
    </source>
</evidence>
<evidence type="ECO:0000256" key="5">
    <source>
        <dbReference type="ARBA" id="ARBA00022840"/>
    </source>
</evidence>
<keyword evidence="3 6" id="KW-0436">Ligase</keyword>
<comment type="pathway">
    <text evidence="1 6">One-carbon metabolism; tetrahydrofolate interconversion.</text>
</comment>
<dbReference type="PROSITE" id="PS00722">
    <property type="entry name" value="FTHFS_2"/>
    <property type="match status" value="1"/>
</dbReference>
<sequence>MTLDPTKNPDWKIAQDAESRMKTVETLAAEMGLESSELLPYGHYMGKIEQQAVLERLAGRPDGKYVDVTAITPTPLGEGKSTTTIGLVQGLARRGLRSSAAIRQPSGGPTMGMKGSAAGGGLSQCIPLTPYSLNFTGDIHAVGAAHNLAMTALTARMQHERNYDDATLARLSGMRRLNVDPTRVGTGWVMDFCAQALRNVIIGIEGDGRRNDGFMMRSHFDITVASEVMSILSVARDLGDLRERMGRMVLALDRDGNPVTTADLEVAGAMTAWLVEAVKPNLIQTIEGQPVLVHTGPFGNIALGQSSVIADRVGLKLSDVHVTESGFAAEMGYEKFWNLKCRYSGLTPDAAVIVATVRALKSHGGAPQPRPGRPLPEAYTREDVGLVEAGCVNLLHHIGIVRRSGVPSVVCINKFHTDSPAEIAAIRRICEAAGARVAVSEHWKKGGEGALELADAVMDACNSGKRHFTPLYDWNLPLTERITCIAREIYGADGVDFEPLAAQRLKALQERPDVNELGVCMVKTQYSLSDDASRKGVPASWRLHVRDVLLFGGAGLVCPVSGDISLMPGTGSHPSFRNIDVDVNTGRVTGLF</sequence>